<gene>
    <name evidence="5" type="ORF">JN12_02395</name>
</gene>
<dbReference type="GO" id="GO:0004553">
    <property type="term" value="F:hydrolase activity, hydrolyzing O-glycosyl compounds"/>
    <property type="evidence" value="ECO:0007669"/>
    <property type="project" value="InterPro"/>
</dbReference>
<evidence type="ECO:0000313" key="5">
    <source>
        <dbReference type="EMBL" id="TWJ18760.1"/>
    </source>
</evidence>
<dbReference type="Gene3D" id="1.25.40.10">
    <property type="entry name" value="Tetratricopeptide repeat domain"/>
    <property type="match status" value="3"/>
</dbReference>
<dbReference type="GO" id="GO:0008933">
    <property type="term" value="F:peptidoglycan lytic transglycosylase activity"/>
    <property type="evidence" value="ECO:0007669"/>
    <property type="project" value="InterPro"/>
</dbReference>
<evidence type="ECO:0000256" key="2">
    <source>
        <dbReference type="ARBA" id="ARBA00022729"/>
    </source>
</evidence>
<dbReference type="SUPFAM" id="SSF53955">
    <property type="entry name" value="Lysozyme-like"/>
    <property type="match status" value="1"/>
</dbReference>
<sequence>MLFRLIITTALLTTLAIPASARNLVSLPDEGLIAAAQELRAKNFVKAATLSTNAPVGGARDFIFAIATYRQGRYDEAEGAFSRATTTLPALADYSLYYRAQSLVRLDRTAEAIAVLSELLQNHPDTPLYRQTLLQRGNLLFERREYRDALATFQRFTEKYSSGNDSILALYRAARCREELGELGQAVTILRSIWLNNPAAPQASRAEEDLKRLSAKGTTTPPIAPQELVKRATTLMELKKYDQAVKAFRAINPEGQNADFADRLKLKIGQALMRGRKYTDAEKVLTDLTSGDIHREMAVDARYLLALTMEKSNRDGDAYAAYLKFAADFSANDQADDALLNAAFIRKFQGRHAEAVTVLKQLLASFPKTPLLHRVRWEIAWNSFRAGDLQTALDNLKKLVDNSAYRERALFWTGRILTARGEKGAAREAYTLLARDFPFGYYALTAGLTPAYPEPLGLREKDLRDLLPLPDGYERVKLLISFGLNEEAQRELAITKKRTNGKKGLQAIARLYLEMDNYRDAMLLYKQEQPEQLDREHQIQWGLSYPRAFTPVVSDVSRNTGIAQSLVYGIMRSESNFSPTALSPVGACGLMQLMPATAAALAKFQGDFTPDRLTDPQTNITLGVRHLKGLVDLYQGNTTLAVAAYNAGTTAVNRWRTAFGDLPLDEFIESIPYSETREYVKKVLATANLYQLLYETKPAPKQVVINRSAQTVTRGGAE</sequence>
<evidence type="ECO:0000256" key="3">
    <source>
        <dbReference type="SAM" id="SignalP"/>
    </source>
</evidence>
<reference evidence="5 6" key="1">
    <citation type="submission" date="2019-07" db="EMBL/GenBank/DDBJ databases">
        <title>Genomic Encyclopedia of Archaeal and Bacterial Type Strains, Phase II (KMG-II): from individual species to whole genera.</title>
        <authorList>
            <person name="Goeker M."/>
        </authorList>
    </citation>
    <scope>NUCLEOTIDE SEQUENCE [LARGE SCALE GENOMIC DNA]</scope>
    <source>
        <strain evidence="5 6">ATCC BAA-1139</strain>
    </source>
</reference>
<dbReference type="Pfam" id="PF13432">
    <property type="entry name" value="TPR_16"/>
    <property type="match status" value="4"/>
</dbReference>
<dbReference type="InterPro" id="IPR023346">
    <property type="entry name" value="Lysozyme-like_dom_sf"/>
</dbReference>
<dbReference type="InterPro" id="IPR011990">
    <property type="entry name" value="TPR-like_helical_dom_sf"/>
</dbReference>
<protein>
    <submittedName>
        <fullName evidence="5">Soluble lytic murein transglycosylase</fullName>
    </submittedName>
</protein>
<name>A0A562VLJ4_9BACT</name>
<dbReference type="InterPro" id="IPR019734">
    <property type="entry name" value="TPR_rpt"/>
</dbReference>
<dbReference type="AlphaFoldDB" id="A0A562VLJ4"/>
<organism evidence="5 6">
    <name type="scientific">Geobacter argillaceus</name>
    <dbReference type="NCBI Taxonomy" id="345631"/>
    <lineage>
        <taxon>Bacteria</taxon>
        <taxon>Pseudomonadati</taxon>
        <taxon>Thermodesulfobacteriota</taxon>
        <taxon>Desulfuromonadia</taxon>
        <taxon>Geobacterales</taxon>
        <taxon>Geobacteraceae</taxon>
        <taxon>Geobacter</taxon>
    </lineage>
</organism>
<comment type="similarity">
    <text evidence="1">Belongs to the transglycosylase Slt family.</text>
</comment>
<dbReference type="InterPro" id="IPR000189">
    <property type="entry name" value="Transglyc_AS"/>
</dbReference>
<proteinExistence type="inferred from homology"/>
<evidence type="ECO:0000259" key="4">
    <source>
        <dbReference type="Pfam" id="PF01464"/>
    </source>
</evidence>
<dbReference type="InterPro" id="IPR008939">
    <property type="entry name" value="Lytic_TGlycosylase_superhlx_U"/>
</dbReference>
<feature type="signal peptide" evidence="3">
    <location>
        <begin position="1"/>
        <end position="21"/>
    </location>
</feature>
<dbReference type="OrthoDB" id="9781970at2"/>
<dbReference type="PANTHER" id="PTHR37423">
    <property type="entry name" value="SOLUBLE LYTIC MUREIN TRANSGLYCOSYLASE-RELATED"/>
    <property type="match status" value="1"/>
</dbReference>
<accession>A0A562VLJ4</accession>
<dbReference type="Proteomes" id="UP000319449">
    <property type="component" value="Unassembled WGS sequence"/>
</dbReference>
<dbReference type="GO" id="GO:0042597">
    <property type="term" value="C:periplasmic space"/>
    <property type="evidence" value="ECO:0007669"/>
    <property type="project" value="InterPro"/>
</dbReference>
<dbReference type="GO" id="GO:0016020">
    <property type="term" value="C:membrane"/>
    <property type="evidence" value="ECO:0007669"/>
    <property type="project" value="InterPro"/>
</dbReference>
<dbReference type="RefSeq" id="WP_145023041.1">
    <property type="nucleotide sequence ID" value="NZ_VLLN01000014.1"/>
</dbReference>
<feature type="chain" id="PRO_5022125147" evidence="3">
    <location>
        <begin position="22"/>
        <end position="718"/>
    </location>
</feature>
<dbReference type="EMBL" id="VLLN01000014">
    <property type="protein sequence ID" value="TWJ18760.1"/>
    <property type="molecule type" value="Genomic_DNA"/>
</dbReference>
<keyword evidence="2 3" id="KW-0732">Signal</keyword>
<comment type="caution">
    <text evidence="5">The sequence shown here is derived from an EMBL/GenBank/DDBJ whole genome shotgun (WGS) entry which is preliminary data.</text>
</comment>
<keyword evidence="6" id="KW-1185">Reference proteome</keyword>
<evidence type="ECO:0000313" key="6">
    <source>
        <dbReference type="Proteomes" id="UP000319449"/>
    </source>
</evidence>
<dbReference type="GO" id="GO:0000270">
    <property type="term" value="P:peptidoglycan metabolic process"/>
    <property type="evidence" value="ECO:0007669"/>
    <property type="project" value="InterPro"/>
</dbReference>
<evidence type="ECO:0000256" key="1">
    <source>
        <dbReference type="ARBA" id="ARBA00007734"/>
    </source>
</evidence>
<dbReference type="Pfam" id="PF13174">
    <property type="entry name" value="TPR_6"/>
    <property type="match status" value="1"/>
</dbReference>
<dbReference type="CDD" id="cd13401">
    <property type="entry name" value="Slt70-like"/>
    <property type="match status" value="1"/>
</dbReference>
<feature type="domain" description="Transglycosylase SLT" evidence="4">
    <location>
        <begin position="558"/>
        <end position="661"/>
    </location>
</feature>
<dbReference type="PANTHER" id="PTHR37423:SF2">
    <property type="entry name" value="MEMBRANE-BOUND LYTIC MUREIN TRANSGLYCOSYLASE C"/>
    <property type="match status" value="1"/>
</dbReference>
<dbReference type="InterPro" id="IPR008258">
    <property type="entry name" value="Transglycosylase_SLT_dom_1"/>
</dbReference>
<dbReference type="SUPFAM" id="SSF48435">
    <property type="entry name" value="Bacterial muramidases"/>
    <property type="match status" value="1"/>
</dbReference>
<dbReference type="Gene3D" id="1.10.530.10">
    <property type="match status" value="1"/>
</dbReference>
<dbReference type="PROSITE" id="PS00922">
    <property type="entry name" value="TRANSGLYCOSYLASE"/>
    <property type="match status" value="1"/>
</dbReference>
<dbReference type="Pfam" id="PF01464">
    <property type="entry name" value="SLT"/>
    <property type="match status" value="1"/>
</dbReference>